<evidence type="ECO:0000256" key="2">
    <source>
        <dbReference type="ARBA" id="ARBA00023136"/>
    </source>
</evidence>
<comment type="function">
    <text evidence="4">Part of the outer membrane protein assembly complex, which is involved in assembly and insertion of beta-barrel proteins into the outer membrane.</text>
</comment>
<dbReference type="EMBL" id="CP011219">
    <property type="protein sequence ID" value="AKO31970.1"/>
    <property type="molecule type" value="Genomic_DNA"/>
</dbReference>
<dbReference type="Pfam" id="PF13525">
    <property type="entry name" value="YfiO"/>
    <property type="match status" value="1"/>
</dbReference>
<keyword evidence="1 4" id="KW-0732">Signal</keyword>
<evidence type="ECO:0000256" key="1">
    <source>
        <dbReference type="ARBA" id="ARBA00022729"/>
    </source>
</evidence>
<keyword evidence="3 4" id="KW-0998">Cell outer membrane</keyword>
<reference evidence="6 7" key="1">
    <citation type="journal article" date="2015" name="PLoS Negl. Trop. Dis.">
        <title>Haemophilus ducreyi Cutaneous Ulcer Strains Are Nearly Identical to Class I Genital Ulcer Strains.</title>
        <authorList>
            <person name="Gangaiah D."/>
            <person name="Webb K.M."/>
            <person name="Humphreys T.L."/>
            <person name="Fortney K.R."/>
            <person name="Toh E."/>
            <person name="Tai A."/>
            <person name="Katz S.S."/>
            <person name="Pillay A."/>
            <person name="Chen C.Y."/>
            <person name="Roberts S.A."/>
            <person name="Munson R.S.Jr."/>
            <person name="Spinola S.M."/>
        </authorList>
    </citation>
    <scope>NUCLEOTIDE SEQUENCE [LARGE SCALE GENOMIC DNA]</scope>
    <source>
        <strain evidence="7">CLU2</strain>
    </source>
</reference>
<dbReference type="OMA" id="ERQHPYS"/>
<dbReference type="AlphaFoldDB" id="A0AAC8UC21"/>
<organism evidence="6 7">
    <name type="scientific">Haemophilus ducreyi</name>
    <dbReference type="NCBI Taxonomy" id="730"/>
    <lineage>
        <taxon>Bacteria</taxon>
        <taxon>Pseudomonadati</taxon>
        <taxon>Pseudomonadota</taxon>
        <taxon>Gammaproteobacteria</taxon>
        <taxon>Pasteurellales</taxon>
        <taxon>Pasteurellaceae</taxon>
        <taxon>Haemophilus</taxon>
    </lineage>
</organism>
<comment type="subcellular location">
    <subcellularLocation>
        <location evidence="4">Cell outer membrane</location>
        <topology evidence="4">Lipid-anchor</topology>
    </subcellularLocation>
</comment>
<keyword evidence="2 4" id="KW-0472">Membrane</keyword>
<comment type="similarity">
    <text evidence="4">Belongs to the BamD family.</text>
</comment>
<evidence type="ECO:0000256" key="3">
    <source>
        <dbReference type="ARBA" id="ARBA00023237"/>
    </source>
</evidence>
<dbReference type="CDD" id="cd15830">
    <property type="entry name" value="BamD"/>
    <property type="match status" value="1"/>
</dbReference>
<comment type="subunit">
    <text evidence="4">Part of the Bam complex.</text>
</comment>
<gene>
    <name evidence="4" type="primary">bamD</name>
    <name evidence="6" type="ORF">RZ57_01850</name>
</gene>
<dbReference type="GO" id="GO:0051205">
    <property type="term" value="P:protein insertion into membrane"/>
    <property type="evidence" value="ECO:0007669"/>
    <property type="project" value="UniProtKB-UniRule"/>
</dbReference>
<dbReference type="SUPFAM" id="SSF48452">
    <property type="entry name" value="TPR-like"/>
    <property type="match status" value="1"/>
</dbReference>
<keyword evidence="4" id="KW-0564">Palmitate</keyword>
<feature type="domain" description="Outer membrane lipoprotein BamD-like" evidence="5">
    <location>
        <begin position="33"/>
        <end position="237"/>
    </location>
</feature>
<dbReference type="PROSITE" id="PS51257">
    <property type="entry name" value="PROKAR_LIPOPROTEIN"/>
    <property type="match status" value="1"/>
</dbReference>
<proteinExistence type="inferred from homology"/>
<sequence length="260" mass="29963">MRKLNSLVSLVLAGLLVIGCSNQNQTEQEILSAQALYTQAQTQLEKGDYASAIASFEKMGSRNVQANLFGEQIQLSLIFAHYKTGEYYKALSLAERFVRAYPNSNNMDYVHYLVGLSNVRLGDNFIQDFFHVNRSSRTIESIRNAYGNFQMIVRIYPQSQYVNDAQQWMVYLLNRMAEHELSIVKFYDKRDASVAVVNRVEEMLRFYPASKSTFDALPYMQKAYQRMGLKDSEAKVAELIEMNKAKVFPKITKPEYSKQF</sequence>
<dbReference type="Gene3D" id="1.25.40.10">
    <property type="entry name" value="Tetratricopeptide repeat domain"/>
    <property type="match status" value="1"/>
</dbReference>
<dbReference type="InterPro" id="IPR017689">
    <property type="entry name" value="BamD"/>
</dbReference>
<evidence type="ECO:0000259" key="5">
    <source>
        <dbReference type="Pfam" id="PF13525"/>
    </source>
</evidence>
<evidence type="ECO:0000313" key="6">
    <source>
        <dbReference type="EMBL" id="AKO31970.1"/>
    </source>
</evidence>
<dbReference type="InterPro" id="IPR011990">
    <property type="entry name" value="TPR-like_helical_dom_sf"/>
</dbReference>
<protein>
    <recommendedName>
        <fullName evidence="4">Outer membrane protein assembly factor BamD</fullName>
    </recommendedName>
</protein>
<dbReference type="InterPro" id="IPR039565">
    <property type="entry name" value="BamD-like"/>
</dbReference>
<dbReference type="GO" id="GO:0009279">
    <property type="term" value="C:cell outer membrane"/>
    <property type="evidence" value="ECO:0007669"/>
    <property type="project" value="UniProtKB-SubCell"/>
</dbReference>
<dbReference type="RefSeq" id="WP_010944482.1">
    <property type="nucleotide sequence ID" value="NZ_CP011218.1"/>
</dbReference>
<evidence type="ECO:0000313" key="7">
    <source>
        <dbReference type="Proteomes" id="UP000060132"/>
    </source>
</evidence>
<dbReference type="SMR" id="A0AAC8UC21"/>
<dbReference type="HAMAP" id="MF_00922">
    <property type="entry name" value="OM_assembly_BamD"/>
    <property type="match status" value="1"/>
</dbReference>
<keyword evidence="4" id="KW-0449">Lipoprotein</keyword>
<dbReference type="Proteomes" id="UP000060132">
    <property type="component" value="Chromosome"/>
</dbReference>
<dbReference type="GO" id="GO:0043165">
    <property type="term" value="P:Gram-negative-bacterium-type cell outer membrane assembly"/>
    <property type="evidence" value="ECO:0007669"/>
    <property type="project" value="UniProtKB-UniRule"/>
</dbReference>
<name>A0AAC8UC21_HAEDC</name>
<dbReference type="NCBIfam" id="TIGR03302">
    <property type="entry name" value="OM_YfiO"/>
    <property type="match status" value="1"/>
</dbReference>
<accession>A0AAC8UC21</accession>
<evidence type="ECO:0000256" key="4">
    <source>
        <dbReference type="HAMAP-Rule" id="MF_00922"/>
    </source>
</evidence>